<dbReference type="InterPro" id="IPR053790">
    <property type="entry name" value="P5CR-like_CS"/>
</dbReference>
<evidence type="ECO:0000256" key="8">
    <source>
        <dbReference type="ARBA" id="ARBA00058118"/>
    </source>
</evidence>
<evidence type="ECO:0000256" key="5">
    <source>
        <dbReference type="ARBA" id="ARBA00022650"/>
    </source>
</evidence>
<feature type="domain" description="Pyrroline-5-carboxylate reductase catalytic N-terminal" evidence="13">
    <location>
        <begin position="4"/>
        <end position="99"/>
    </location>
</feature>
<dbReference type="PANTHER" id="PTHR11645:SF0">
    <property type="entry name" value="PYRROLINE-5-CARBOXYLATE REDUCTASE 3"/>
    <property type="match status" value="1"/>
</dbReference>
<evidence type="ECO:0000313" key="16">
    <source>
        <dbReference type="Proteomes" id="UP000290602"/>
    </source>
</evidence>
<sequence length="268" mass="28327">MKKTIGFIGGGNMGRAMMAGLLKSGQYQPTEVYVFDPSVKVRKHLEDTLGVQPTTTVEDLVDNAGIIVLAVKPQVLNQVLAKINGRVNEQQLVISIAAGVTLAQLAAGLTGRLKLIRVMPNTPALVGAGMAAIATNENVDEQEKQLAVTLFSSFGLAKVVPEHLIDAVVGVSGSGPAYVYLFIEALADSAVLEGMPRKDAYEFAAQTVLGSAKMVLETREHPGNLKDMVCSPAGTTITGVRVLETGGFRGLVMDTVHAVAEKNRQMAE</sequence>
<dbReference type="Gene3D" id="1.10.3730.10">
    <property type="entry name" value="ProC C-terminal domain-like"/>
    <property type="match status" value="1"/>
</dbReference>
<feature type="binding site" evidence="11">
    <location>
        <begin position="70"/>
        <end position="73"/>
    </location>
    <ligand>
        <name>NADP(+)</name>
        <dbReference type="ChEBI" id="CHEBI:58349"/>
    </ligand>
</feature>
<evidence type="ECO:0000256" key="10">
    <source>
        <dbReference type="NCBIfam" id="TIGR00112"/>
    </source>
</evidence>
<protein>
    <recommendedName>
        <fullName evidence="9 10">Pyrroline-5-carboxylate reductase</fullName>
        <shortName evidence="9">P5C reductase</shortName>
        <shortName evidence="9">P5CR</shortName>
        <ecNumber evidence="9 10">1.5.1.2</ecNumber>
    </recommendedName>
    <alternativeName>
        <fullName evidence="9">PCA reductase</fullName>
    </alternativeName>
</protein>
<dbReference type="PIRSF" id="PIRSF000193">
    <property type="entry name" value="Pyrrol-5-carb_rd"/>
    <property type="match status" value="1"/>
</dbReference>
<dbReference type="InterPro" id="IPR000304">
    <property type="entry name" value="Pyrroline-COOH_reductase"/>
</dbReference>
<reference evidence="15 16" key="1">
    <citation type="submission" date="2018-08" db="EMBL/GenBank/DDBJ databases">
        <title>Lactobacillus suantsai sp. nov., isolated from traditional fermented suan-tsai in Taiwan.</title>
        <authorList>
            <person name="Huang C.-H."/>
        </authorList>
    </citation>
    <scope>NUCLEOTIDE SEQUENCE [LARGE SCALE GENOMIC DNA]</scope>
    <source>
        <strain evidence="15 16">BCRC 12945</strain>
    </source>
</reference>
<dbReference type="SUPFAM" id="SSF48179">
    <property type="entry name" value="6-phosphogluconate dehydrogenase C-terminal domain-like"/>
    <property type="match status" value="1"/>
</dbReference>
<dbReference type="Gene3D" id="3.40.50.720">
    <property type="entry name" value="NAD(P)-binding Rossmann-like Domain"/>
    <property type="match status" value="1"/>
</dbReference>
<dbReference type="GO" id="GO:0004735">
    <property type="term" value="F:pyrroline-5-carboxylate reductase activity"/>
    <property type="evidence" value="ECO:0007669"/>
    <property type="project" value="UniProtKB-UniRule"/>
</dbReference>
<dbReference type="Proteomes" id="UP000290602">
    <property type="component" value="Unassembled WGS sequence"/>
</dbReference>
<evidence type="ECO:0000259" key="14">
    <source>
        <dbReference type="Pfam" id="PF14748"/>
    </source>
</evidence>
<dbReference type="AlphaFoldDB" id="A0A4Q0VK83"/>
<organism evidence="15 16">
    <name type="scientific">Levilactobacillus suantsaii</name>
    <dbReference type="NCBI Taxonomy" id="2292255"/>
    <lineage>
        <taxon>Bacteria</taxon>
        <taxon>Bacillati</taxon>
        <taxon>Bacillota</taxon>
        <taxon>Bacilli</taxon>
        <taxon>Lactobacillales</taxon>
        <taxon>Lactobacillaceae</taxon>
        <taxon>Levilactobacillus</taxon>
    </lineage>
</organism>
<keyword evidence="3 9" id="KW-0963">Cytoplasm</keyword>
<dbReference type="InterPro" id="IPR008927">
    <property type="entry name" value="6-PGluconate_DH-like_C_sf"/>
</dbReference>
<dbReference type="InterPro" id="IPR029036">
    <property type="entry name" value="P5CR_dimer"/>
</dbReference>
<feature type="domain" description="Pyrroline-5-carboxylate reductase dimerisation" evidence="14">
    <location>
        <begin position="162"/>
        <end position="266"/>
    </location>
</feature>
<comment type="subcellular location">
    <subcellularLocation>
        <location evidence="1 9">Cytoplasm</location>
    </subcellularLocation>
</comment>
<dbReference type="RefSeq" id="WP_129032605.1">
    <property type="nucleotide sequence ID" value="NZ_CP059603.1"/>
</dbReference>
<evidence type="ECO:0000256" key="4">
    <source>
        <dbReference type="ARBA" id="ARBA00022605"/>
    </source>
</evidence>
<name>A0A4Q0VK83_9LACO</name>
<keyword evidence="16" id="KW-1185">Reference proteome</keyword>
<dbReference type="Pfam" id="PF03807">
    <property type="entry name" value="F420_oxidored"/>
    <property type="match status" value="1"/>
</dbReference>
<dbReference type="FunFam" id="1.10.3730.10:FF:000001">
    <property type="entry name" value="Pyrroline-5-carboxylate reductase"/>
    <property type="match status" value="1"/>
</dbReference>
<keyword evidence="4 9" id="KW-0028">Amino-acid biosynthesis</keyword>
<accession>A0A4Q0VK83</accession>
<keyword evidence="7 9" id="KW-0560">Oxidoreductase</keyword>
<dbReference type="EMBL" id="QXIL01000011">
    <property type="protein sequence ID" value="RXI78467.1"/>
    <property type="molecule type" value="Genomic_DNA"/>
</dbReference>
<comment type="catalytic activity">
    <reaction evidence="9 12">
        <text>L-proline + NADP(+) = (S)-1-pyrroline-5-carboxylate + NADPH + 2 H(+)</text>
        <dbReference type="Rhea" id="RHEA:14109"/>
        <dbReference type="ChEBI" id="CHEBI:15378"/>
        <dbReference type="ChEBI" id="CHEBI:17388"/>
        <dbReference type="ChEBI" id="CHEBI:57783"/>
        <dbReference type="ChEBI" id="CHEBI:58349"/>
        <dbReference type="ChEBI" id="CHEBI:60039"/>
        <dbReference type="EC" id="1.5.1.2"/>
    </reaction>
</comment>
<comment type="pathway">
    <text evidence="9 12">Amino-acid biosynthesis; L-proline biosynthesis; L-proline from L-glutamate 5-semialdehyde: step 1/1.</text>
</comment>
<evidence type="ECO:0000256" key="11">
    <source>
        <dbReference type="PIRSR" id="PIRSR000193-1"/>
    </source>
</evidence>
<dbReference type="NCBIfam" id="TIGR00112">
    <property type="entry name" value="proC"/>
    <property type="match status" value="1"/>
</dbReference>
<comment type="similarity">
    <text evidence="2 9 12">Belongs to the pyrroline-5-carboxylate reductase family.</text>
</comment>
<evidence type="ECO:0000256" key="6">
    <source>
        <dbReference type="ARBA" id="ARBA00022857"/>
    </source>
</evidence>
<evidence type="ECO:0000256" key="9">
    <source>
        <dbReference type="HAMAP-Rule" id="MF_01925"/>
    </source>
</evidence>
<evidence type="ECO:0000256" key="7">
    <source>
        <dbReference type="ARBA" id="ARBA00023002"/>
    </source>
</evidence>
<evidence type="ECO:0000313" key="15">
    <source>
        <dbReference type="EMBL" id="RXI78467.1"/>
    </source>
</evidence>
<dbReference type="SUPFAM" id="SSF51735">
    <property type="entry name" value="NAD(P)-binding Rossmann-fold domains"/>
    <property type="match status" value="1"/>
</dbReference>
<gene>
    <name evidence="9" type="primary">proC</name>
    <name evidence="15" type="ORF">DXH47_06795</name>
</gene>
<dbReference type="PROSITE" id="PS00521">
    <property type="entry name" value="P5CR"/>
    <property type="match status" value="1"/>
</dbReference>
<keyword evidence="5 9" id="KW-0641">Proline biosynthesis</keyword>
<evidence type="ECO:0000256" key="1">
    <source>
        <dbReference type="ARBA" id="ARBA00004496"/>
    </source>
</evidence>
<dbReference type="GO" id="GO:0005737">
    <property type="term" value="C:cytoplasm"/>
    <property type="evidence" value="ECO:0007669"/>
    <property type="project" value="UniProtKB-SubCell"/>
</dbReference>
<evidence type="ECO:0000256" key="3">
    <source>
        <dbReference type="ARBA" id="ARBA00022490"/>
    </source>
</evidence>
<dbReference type="OrthoDB" id="9805754at2"/>
<dbReference type="GO" id="GO:0055129">
    <property type="term" value="P:L-proline biosynthetic process"/>
    <property type="evidence" value="ECO:0007669"/>
    <property type="project" value="UniProtKB-UniRule"/>
</dbReference>
<evidence type="ECO:0000256" key="12">
    <source>
        <dbReference type="RuleBase" id="RU003903"/>
    </source>
</evidence>
<comment type="caution">
    <text evidence="15">The sequence shown here is derived from an EMBL/GenBank/DDBJ whole genome shotgun (WGS) entry which is preliminary data.</text>
</comment>
<dbReference type="Pfam" id="PF14748">
    <property type="entry name" value="P5CR_dimer"/>
    <property type="match status" value="1"/>
</dbReference>
<dbReference type="PANTHER" id="PTHR11645">
    <property type="entry name" value="PYRROLINE-5-CARBOXYLATE REDUCTASE"/>
    <property type="match status" value="1"/>
</dbReference>
<comment type="function">
    <text evidence="8 9">Catalyzes the reduction of 1-pyrroline-5-carboxylate (PCA) to L-proline.</text>
</comment>
<dbReference type="EC" id="1.5.1.2" evidence="9 10"/>
<comment type="catalytic activity">
    <reaction evidence="9">
        <text>L-proline + NAD(+) = (S)-1-pyrroline-5-carboxylate + NADH + 2 H(+)</text>
        <dbReference type="Rhea" id="RHEA:14105"/>
        <dbReference type="ChEBI" id="CHEBI:15378"/>
        <dbReference type="ChEBI" id="CHEBI:17388"/>
        <dbReference type="ChEBI" id="CHEBI:57540"/>
        <dbReference type="ChEBI" id="CHEBI:57945"/>
        <dbReference type="ChEBI" id="CHEBI:60039"/>
        <dbReference type="EC" id="1.5.1.2"/>
    </reaction>
</comment>
<proteinExistence type="inferred from homology"/>
<dbReference type="FunFam" id="3.40.50.720:FF:000190">
    <property type="entry name" value="Pyrroline-5-carboxylate reductase"/>
    <property type="match status" value="1"/>
</dbReference>
<dbReference type="InterPro" id="IPR036291">
    <property type="entry name" value="NAD(P)-bd_dom_sf"/>
</dbReference>
<keyword evidence="6 9" id="KW-0521">NADP</keyword>
<dbReference type="HAMAP" id="MF_01925">
    <property type="entry name" value="P5C_reductase"/>
    <property type="match status" value="1"/>
</dbReference>
<dbReference type="InterPro" id="IPR028939">
    <property type="entry name" value="P5C_Rdtase_cat_N"/>
</dbReference>
<dbReference type="UniPathway" id="UPA00098">
    <property type="reaction ID" value="UER00361"/>
</dbReference>
<evidence type="ECO:0000259" key="13">
    <source>
        <dbReference type="Pfam" id="PF03807"/>
    </source>
</evidence>
<feature type="binding site" evidence="11">
    <location>
        <begin position="8"/>
        <end position="13"/>
    </location>
    <ligand>
        <name>NADP(+)</name>
        <dbReference type="ChEBI" id="CHEBI:58349"/>
    </ligand>
</feature>
<evidence type="ECO:0000256" key="2">
    <source>
        <dbReference type="ARBA" id="ARBA00005525"/>
    </source>
</evidence>